<keyword evidence="1" id="KW-1133">Transmembrane helix</keyword>
<gene>
    <name evidence="2" type="ORF">ZIOFF_010896</name>
</gene>
<keyword evidence="1" id="KW-0812">Transmembrane</keyword>
<organism evidence="2 3">
    <name type="scientific">Zingiber officinale</name>
    <name type="common">Ginger</name>
    <name type="synonym">Amomum zingiber</name>
    <dbReference type="NCBI Taxonomy" id="94328"/>
    <lineage>
        <taxon>Eukaryota</taxon>
        <taxon>Viridiplantae</taxon>
        <taxon>Streptophyta</taxon>
        <taxon>Embryophyta</taxon>
        <taxon>Tracheophyta</taxon>
        <taxon>Spermatophyta</taxon>
        <taxon>Magnoliopsida</taxon>
        <taxon>Liliopsida</taxon>
        <taxon>Zingiberales</taxon>
        <taxon>Zingiberaceae</taxon>
        <taxon>Zingiber</taxon>
    </lineage>
</organism>
<evidence type="ECO:0000256" key="1">
    <source>
        <dbReference type="SAM" id="Phobius"/>
    </source>
</evidence>
<name>A0A8J5I274_ZINOF</name>
<sequence length="813" mass="92239">MLPQSSPLRPLPRLTLFSSRRLLSHHRHPVLVVIRSEGGGGGRGGGWKLADIDSGATQERIRSWLLKARTRLAEVASPLMKPGQRGKHATDKDPGDIAIEEEIFMASELTVNRDTSDGYLSFAAAISIEQFGRMSGLTGRKMQKIFEALAPSTTRNYGRSLLEYCCFRYLSRDSSDVHPNLKELVFQRLIFVTMLAWEEPYTKENSQFLQDNSSFQGQVIGEEAFVRIAPTIAGVADISTAHHLFKALVGDEEGMSYSLWTTYLSELLKVHQARQSYENRDNVLPNEQLLCIGSSRRRPVLKWEDNIAWPGNLTLTDRALYFEAIGLTGTKKSVRLELMHHGSRVDKTKVGPLGSKFFDSAVSVTSGLNSETWILEFIDFGGEMRRDVWHASINEIISMYEFVRDYGPSDDDPLIHYVYGSHKGRRRVIRSTANSIARLQCLQFIRRLSEDPAKLVQFSYLQTVPYGEVVLQTLALSFWGGPLITKFERTNYQRVEWSRSVEDLSDVSIHVFDIDGSVFLRKWMKSPSWSDNMSVTFWRNSLVKRGIVLAKNLVVGDLSLVERAALTCKVKSRIVEKTRATIDAAMIKGIPSNIDLFKELLIPLVVVAKKFDELRQWKKPRLTLSFLFIVYTIIFRNLLSYVLPATIVTTATTMLLLKGLKEQGRLGRSFGRVVIHDQPPSNTIQKIIAVKDAMTYIENYLQNVNIVLLKIRTILLSGQPEVTSEIAMVLLGLAIILLVIPFKYILAFVIFDLFTRELDFRRKMVIKVMKFLREWWAAVHAAPVVVLPYESTDMVGVDNTDADKTYRKDIGKR</sequence>
<feature type="transmembrane region" description="Helical" evidence="1">
    <location>
        <begin position="726"/>
        <end position="754"/>
    </location>
</feature>
<reference evidence="2 3" key="1">
    <citation type="submission" date="2020-08" db="EMBL/GenBank/DDBJ databases">
        <title>Plant Genome Project.</title>
        <authorList>
            <person name="Zhang R.-G."/>
        </authorList>
    </citation>
    <scope>NUCLEOTIDE SEQUENCE [LARGE SCALE GENOMIC DNA]</scope>
    <source>
        <tissue evidence="2">Rhizome</tissue>
    </source>
</reference>
<dbReference type="AlphaFoldDB" id="A0A8J5I274"/>
<dbReference type="PANTHER" id="PTHR31860">
    <property type="entry name" value="HEAT-INDUCIBLE TRANSCRIPTION REPRESSOR (DUF639)-RELATED"/>
    <property type="match status" value="1"/>
</dbReference>
<evidence type="ECO:0000313" key="2">
    <source>
        <dbReference type="EMBL" id="KAG6528712.1"/>
    </source>
</evidence>
<dbReference type="InterPro" id="IPR006927">
    <property type="entry name" value="DUF639"/>
</dbReference>
<dbReference type="OrthoDB" id="634852at2759"/>
<accession>A0A8J5I274</accession>
<dbReference type="Proteomes" id="UP000734854">
    <property type="component" value="Unassembled WGS sequence"/>
</dbReference>
<dbReference type="Pfam" id="PF04842">
    <property type="entry name" value="DUF639"/>
    <property type="match status" value="1"/>
</dbReference>
<dbReference type="PANTHER" id="PTHR31860:SF3">
    <property type="entry name" value="PROTEIN, PUTATIVE (DUF639)-RELATED"/>
    <property type="match status" value="1"/>
</dbReference>
<keyword evidence="1" id="KW-0472">Membrane</keyword>
<evidence type="ECO:0000313" key="3">
    <source>
        <dbReference type="Proteomes" id="UP000734854"/>
    </source>
</evidence>
<comment type="caution">
    <text evidence="2">The sequence shown here is derived from an EMBL/GenBank/DDBJ whole genome shotgun (WGS) entry which is preliminary data.</text>
</comment>
<protein>
    <submittedName>
        <fullName evidence="2">Uncharacterized protein</fullName>
    </submittedName>
</protein>
<keyword evidence="3" id="KW-1185">Reference proteome</keyword>
<dbReference type="EMBL" id="JACMSC010000003">
    <property type="protein sequence ID" value="KAG6528712.1"/>
    <property type="molecule type" value="Genomic_DNA"/>
</dbReference>
<proteinExistence type="predicted"/>